<keyword evidence="4" id="KW-0057">Aromatic amino acid biosynthesis</keyword>
<evidence type="ECO:0000313" key="9">
    <source>
        <dbReference type="Proteomes" id="UP000197068"/>
    </source>
</evidence>
<feature type="binding site" evidence="4">
    <location>
        <begin position="111"/>
        <end position="112"/>
    </location>
    <ligand>
        <name>5-phospho-alpha-D-ribose 1-diphosphate</name>
        <dbReference type="ChEBI" id="CHEBI:58017"/>
    </ligand>
</feature>
<feature type="binding site" evidence="4">
    <location>
        <position position="139"/>
    </location>
    <ligand>
        <name>anthranilate</name>
        <dbReference type="ChEBI" id="CHEBI:16567"/>
        <label>1</label>
    </ligand>
</feature>
<keyword evidence="4" id="KW-0460">Magnesium</keyword>
<feature type="binding site" evidence="4">
    <location>
        <position position="253"/>
    </location>
    <ligand>
        <name>Mg(2+)</name>
        <dbReference type="ChEBI" id="CHEBI:18420"/>
        <label>1</label>
    </ligand>
</feature>
<dbReference type="InterPro" id="IPR036320">
    <property type="entry name" value="Glycosyl_Trfase_fam3_N_dom_sf"/>
</dbReference>
<evidence type="ECO:0000259" key="7">
    <source>
        <dbReference type="Pfam" id="PF02885"/>
    </source>
</evidence>
<evidence type="ECO:0000256" key="5">
    <source>
        <dbReference type="SAM" id="MobiDB-lite"/>
    </source>
</evidence>
<comment type="cofactor">
    <cofactor evidence="4">
        <name>Mg(2+)</name>
        <dbReference type="ChEBI" id="CHEBI:18420"/>
    </cofactor>
    <text evidence="4">Binds 2 magnesium ions per monomer.</text>
</comment>
<dbReference type="SUPFAM" id="SSF47648">
    <property type="entry name" value="Nucleoside phosphorylase/phosphoribosyltransferase N-terminal domain"/>
    <property type="match status" value="1"/>
</dbReference>
<dbReference type="Gene3D" id="1.20.970.10">
    <property type="entry name" value="Transferase, Pyrimidine Nucleoside Phosphorylase, Chain C"/>
    <property type="match status" value="1"/>
</dbReference>
<comment type="pathway">
    <text evidence="4">Amino-acid biosynthesis; L-tryptophan biosynthesis; L-tryptophan from chorismate: step 2/5.</text>
</comment>
<keyword evidence="9" id="KW-1185">Reference proteome</keyword>
<feature type="region of interest" description="Disordered" evidence="5">
    <location>
        <begin position="364"/>
        <end position="393"/>
    </location>
</feature>
<proteinExistence type="inferred from homology"/>
<keyword evidence="3 4" id="KW-0822">Tryptophan biosynthesis</keyword>
<reference evidence="8 9" key="1">
    <citation type="submission" date="2017-06" db="EMBL/GenBank/DDBJ databases">
        <title>Whole Genome Sequences of Colwellia marinimaniae MTCD1.</title>
        <authorList>
            <person name="Kusumoto H."/>
            <person name="Inoue M."/>
            <person name="Tanikawa K."/>
            <person name="Maeji H."/>
            <person name="Cameron J.H."/>
            <person name="Bartlett D.H."/>
        </authorList>
    </citation>
    <scope>NUCLEOTIDE SEQUENCE [LARGE SCALE GENOMIC DNA]</scope>
    <source>
        <strain evidence="8 9">MTCD1</strain>
    </source>
</reference>
<dbReference type="Pfam" id="PF02885">
    <property type="entry name" value="Glycos_trans_3N"/>
    <property type="match status" value="1"/>
</dbReference>
<feature type="binding site" evidence="4">
    <location>
        <position position="252"/>
    </location>
    <ligand>
        <name>Mg(2+)</name>
        <dbReference type="ChEBI" id="CHEBI:18420"/>
        <label>2</label>
    </ligand>
</feature>
<feature type="binding site" evidence="4">
    <location>
        <position position="108"/>
    </location>
    <ligand>
        <name>anthranilate</name>
        <dbReference type="ChEBI" id="CHEBI:16567"/>
        <label>1</label>
    </ligand>
</feature>
<evidence type="ECO:0000256" key="4">
    <source>
        <dbReference type="HAMAP-Rule" id="MF_00211"/>
    </source>
</evidence>
<keyword evidence="1 4" id="KW-0328">Glycosyltransferase</keyword>
<dbReference type="EMBL" id="BDQM01000010">
    <property type="protein sequence ID" value="GAW96042.1"/>
    <property type="molecule type" value="Genomic_DNA"/>
</dbReference>
<evidence type="ECO:0000259" key="6">
    <source>
        <dbReference type="Pfam" id="PF00591"/>
    </source>
</evidence>
<organism evidence="8 9">
    <name type="scientific">Colwellia marinimaniae</name>
    <dbReference type="NCBI Taxonomy" id="1513592"/>
    <lineage>
        <taxon>Bacteria</taxon>
        <taxon>Pseudomonadati</taxon>
        <taxon>Pseudomonadota</taxon>
        <taxon>Gammaproteobacteria</taxon>
        <taxon>Alteromonadales</taxon>
        <taxon>Colwelliaceae</taxon>
        <taxon>Colwellia</taxon>
    </lineage>
</organism>
<gene>
    <name evidence="4 8" type="primary">trpD</name>
    <name evidence="8" type="ORF">MTCD1_01649</name>
</gene>
<evidence type="ECO:0000256" key="2">
    <source>
        <dbReference type="ARBA" id="ARBA00022679"/>
    </source>
</evidence>
<comment type="function">
    <text evidence="4">Catalyzes the transfer of the phosphoribosyl group of 5-phosphorylribose-1-pyrophosphate (PRPP) to anthranilate to yield N-(5'-phosphoribosyl)-anthranilate (PRA).</text>
</comment>
<protein>
    <recommendedName>
        <fullName evidence="4">Anthranilate phosphoribosyltransferase</fullName>
        <ecNumber evidence="4">2.4.2.18</ecNumber>
    </recommendedName>
</protein>
<sequence length="393" mass="40780">MISQQNSNGNALGATALNSTASVATDISTILPTLVAGVDLDQTQSHDFFQQVLQGKVAPALIASVLTALKIKGETPEEIAGAAIAIRAAATPFPQGNGEEGIVADCVGTGGDGANTINISTTAAILAAACGLKMAKHGNRSVSSMSGSADLLEAFGVNLSMSPATAKHCLAQTNLCFLYAPAYHSGFKYAAPVRKAMAIRTIFNILGPLVNPAHPTIMLLGVYTPALLMPMAKALQLTGVKRAFVVHGSGLDEIALHGNTQVVEIKNDTLIERTIKPQDFGLKNYPLAEIKGGTPNENAKIIKDILSGQGQAAHNAAVIINCAALLYLHNKADSLSQAAQLASEVLASGKGLATLSSLVKLSNQAVSSNSKDKNTYTDPKIKTDTDTDKQAEK</sequence>
<dbReference type="InterPro" id="IPR017459">
    <property type="entry name" value="Glycosyl_Trfase_fam3_N_dom"/>
</dbReference>
<dbReference type="HAMAP" id="MF_00211">
    <property type="entry name" value="TrpD"/>
    <property type="match status" value="1"/>
</dbReference>
<evidence type="ECO:0000313" key="8">
    <source>
        <dbReference type="EMBL" id="GAW96042.1"/>
    </source>
</evidence>
<keyword evidence="2 4" id="KW-0808">Transferase</keyword>
<dbReference type="GO" id="GO:0004048">
    <property type="term" value="F:anthranilate phosphoribosyltransferase activity"/>
    <property type="evidence" value="ECO:0007669"/>
    <property type="project" value="UniProtKB-EC"/>
</dbReference>
<comment type="caution">
    <text evidence="8">The sequence shown here is derived from an EMBL/GenBank/DDBJ whole genome shotgun (WGS) entry which is preliminary data.</text>
</comment>
<feature type="binding site" evidence="4">
    <location>
        <position position="253"/>
    </location>
    <ligand>
        <name>Mg(2+)</name>
        <dbReference type="ChEBI" id="CHEBI:18420"/>
        <label>2</label>
    </ligand>
</feature>
<evidence type="ECO:0000256" key="1">
    <source>
        <dbReference type="ARBA" id="ARBA00022676"/>
    </source>
</evidence>
<dbReference type="Pfam" id="PF00591">
    <property type="entry name" value="Glycos_transf_3"/>
    <property type="match status" value="1"/>
</dbReference>
<feature type="binding site" evidence="4">
    <location>
        <begin position="118"/>
        <end position="121"/>
    </location>
    <ligand>
        <name>5-phospho-alpha-D-ribose 1-diphosphate</name>
        <dbReference type="ChEBI" id="CHEBI:58017"/>
    </ligand>
</feature>
<comment type="subunit">
    <text evidence="4">Homodimer.</text>
</comment>
<feature type="binding site" evidence="4">
    <location>
        <begin position="136"/>
        <end position="144"/>
    </location>
    <ligand>
        <name>5-phospho-alpha-D-ribose 1-diphosphate</name>
        <dbReference type="ChEBI" id="CHEBI:58017"/>
    </ligand>
</feature>
<feature type="binding site" evidence="4">
    <location>
        <position position="148"/>
    </location>
    <ligand>
        <name>5-phospho-alpha-D-ribose 1-diphosphate</name>
        <dbReference type="ChEBI" id="CHEBI:58017"/>
    </ligand>
</feature>
<feature type="compositionally biased region" description="Basic and acidic residues" evidence="5">
    <location>
        <begin position="370"/>
        <end position="393"/>
    </location>
</feature>
<comment type="caution">
    <text evidence="4">Lacks conserved residue(s) required for the propagation of feature annotation.</text>
</comment>
<feature type="binding site" evidence="4">
    <location>
        <position position="116"/>
    </location>
    <ligand>
        <name>5-phospho-alpha-D-ribose 1-diphosphate</name>
        <dbReference type="ChEBI" id="CHEBI:58017"/>
    </ligand>
</feature>
<dbReference type="EC" id="2.4.2.18" evidence="4"/>
<feature type="domain" description="Glycosyl transferase family 3 N-terminal" evidence="7">
    <location>
        <begin position="30"/>
        <end position="90"/>
    </location>
</feature>
<dbReference type="InterPro" id="IPR000312">
    <property type="entry name" value="Glycosyl_Trfase_fam3"/>
</dbReference>
<feature type="binding site" evidence="4">
    <location>
        <position position="194"/>
    </location>
    <ligand>
        <name>anthranilate</name>
        <dbReference type="ChEBI" id="CHEBI:16567"/>
        <label>2</label>
    </ligand>
</feature>
<feature type="binding site" evidence="4">
    <location>
        <position position="120"/>
    </location>
    <ligand>
        <name>Mg(2+)</name>
        <dbReference type="ChEBI" id="CHEBI:18420"/>
        <label>1</label>
    </ligand>
</feature>
<feature type="binding site" evidence="4">
    <location>
        <position position="108"/>
    </location>
    <ligand>
        <name>5-phospho-alpha-D-ribose 1-diphosphate</name>
        <dbReference type="ChEBI" id="CHEBI:58017"/>
    </ligand>
</feature>
<dbReference type="InterPro" id="IPR005940">
    <property type="entry name" value="Anthranilate_Pribosyl_Tfrase"/>
</dbReference>
<dbReference type="RefSeq" id="WP_057181533.1">
    <property type="nucleotide sequence ID" value="NZ_BDQM01000010.1"/>
</dbReference>
<name>A0ABQ0MUJ1_9GAMM</name>
<dbReference type="SUPFAM" id="SSF52418">
    <property type="entry name" value="Nucleoside phosphorylase/phosphoribosyltransferase catalytic domain"/>
    <property type="match status" value="1"/>
</dbReference>
<dbReference type="PANTHER" id="PTHR43285:SF2">
    <property type="entry name" value="ANTHRANILATE PHOSPHORIBOSYLTRANSFERASE"/>
    <property type="match status" value="1"/>
</dbReference>
<keyword evidence="4" id="KW-0479">Metal-binding</keyword>
<keyword evidence="4" id="KW-0028">Amino-acid biosynthesis</keyword>
<dbReference type="NCBIfam" id="TIGR01245">
    <property type="entry name" value="trpD"/>
    <property type="match status" value="1"/>
</dbReference>
<dbReference type="Gene3D" id="3.40.1030.10">
    <property type="entry name" value="Nucleoside phosphorylase/phosphoribosyltransferase catalytic domain"/>
    <property type="match status" value="1"/>
</dbReference>
<dbReference type="InterPro" id="IPR035902">
    <property type="entry name" value="Nuc_phospho_transferase"/>
</dbReference>
<accession>A0ABQ0MUJ1</accession>
<dbReference type="PANTHER" id="PTHR43285">
    <property type="entry name" value="ANTHRANILATE PHOSPHORIBOSYLTRANSFERASE"/>
    <property type="match status" value="1"/>
</dbReference>
<comment type="catalytic activity">
    <reaction evidence="4">
        <text>N-(5-phospho-beta-D-ribosyl)anthranilate + diphosphate = 5-phospho-alpha-D-ribose 1-diphosphate + anthranilate</text>
        <dbReference type="Rhea" id="RHEA:11768"/>
        <dbReference type="ChEBI" id="CHEBI:16567"/>
        <dbReference type="ChEBI" id="CHEBI:18277"/>
        <dbReference type="ChEBI" id="CHEBI:33019"/>
        <dbReference type="ChEBI" id="CHEBI:58017"/>
        <dbReference type="EC" id="2.4.2.18"/>
    </reaction>
</comment>
<feature type="domain" description="Glycosyl transferase family 3" evidence="6">
    <location>
        <begin position="102"/>
        <end position="350"/>
    </location>
</feature>
<comment type="similarity">
    <text evidence="4">Belongs to the anthranilate phosphoribosyltransferase family.</text>
</comment>
<evidence type="ECO:0000256" key="3">
    <source>
        <dbReference type="ARBA" id="ARBA00022822"/>
    </source>
</evidence>
<dbReference type="Proteomes" id="UP000197068">
    <property type="component" value="Unassembled WGS sequence"/>
</dbReference>